<evidence type="ECO:0000259" key="2">
    <source>
        <dbReference type="Pfam" id="PF18915"/>
    </source>
</evidence>
<evidence type="ECO:0000313" key="3">
    <source>
        <dbReference type="EMBL" id="KKQ91826.1"/>
    </source>
</evidence>
<dbReference type="InterPro" id="IPR043725">
    <property type="entry name" value="DUF5667"/>
</dbReference>
<dbReference type="EMBL" id="LBVU01000004">
    <property type="protein sequence ID" value="KKQ91826.1"/>
    <property type="molecule type" value="Genomic_DNA"/>
</dbReference>
<evidence type="ECO:0000256" key="1">
    <source>
        <dbReference type="SAM" id="SignalP"/>
    </source>
</evidence>
<dbReference type="PATRIC" id="fig|1618572.3.peg.894"/>
<dbReference type="STRING" id="1618572.UT17_C0004G0174"/>
<evidence type="ECO:0000313" key="4">
    <source>
        <dbReference type="Proteomes" id="UP000034774"/>
    </source>
</evidence>
<organism evidence="3 4">
    <name type="scientific">Candidatus Woesebacteria bacterium GW2011_GWB1_39_10</name>
    <dbReference type="NCBI Taxonomy" id="1618572"/>
    <lineage>
        <taxon>Bacteria</taxon>
        <taxon>Candidatus Woeseibacteriota</taxon>
    </lineage>
</organism>
<name>A0A0G0PR27_9BACT</name>
<feature type="chain" id="PRO_5002533930" description="DUF5667 domain-containing protein" evidence="1">
    <location>
        <begin position="28"/>
        <end position="166"/>
    </location>
</feature>
<comment type="caution">
    <text evidence="3">The sequence shown here is derived from an EMBL/GenBank/DDBJ whole genome shotgun (WGS) entry which is preliminary data.</text>
</comment>
<reference evidence="3 4" key="1">
    <citation type="journal article" date="2015" name="Nature">
        <title>rRNA introns, odd ribosomes, and small enigmatic genomes across a large radiation of phyla.</title>
        <authorList>
            <person name="Brown C.T."/>
            <person name="Hug L.A."/>
            <person name="Thomas B.C."/>
            <person name="Sharon I."/>
            <person name="Castelle C.J."/>
            <person name="Singh A."/>
            <person name="Wilkins M.J."/>
            <person name="Williams K.H."/>
            <person name="Banfield J.F."/>
        </authorList>
    </citation>
    <scope>NUCLEOTIDE SEQUENCE [LARGE SCALE GENOMIC DNA]</scope>
</reference>
<dbReference type="Proteomes" id="UP000034774">
    <property type="component" value="Unassembled WGS sequence"/>
</dbReference>
<proteinExistence type="predicted"/>
<dbReference type="AlphaFoldDB" id="A0A0G0PR27"/>
<gene>
    <name evidence="3" type="ORF">UT17_C0004G0174</name>
</gene>
<feature type="signal peptide" evidence="1">
    <location>
        <begin position="1"/>
        <end position="27"/>
    </location>
</feature>
<sequence>MTFFKLRLLAAFSVFALFLSITPTVFAQSPESFGLTPQKTLPGSSGYLFKRVKEKVTKVFKFSKNSKYQFQKGLLERRVSEYVSLVEKNEQSQISDASQRLAFEAGILAESSVEESKEKKTEIISLFEKYKPILGKMRDNFPANTPFWLLSQQDIDTMNILTEKLK</sequence>
<accession>A0A0G0PR27</accession>
<dbReference type="Pfam" id="PF18915">
    <property type="entry name" value="DUF5667"/>
    <property type="match status" value="1"/>
</dbReference>
<protein>
    <recommendedName>
        <fullName evidence="2">DUF5667 domain-containing protein</fullName>
    </recommendedName>
</protein>
<feature type="domain" description="DUF5667" evidence="2">
    <location>
        <begin position="40"/>
        <end position="122"/>
    </location>
</feature>
<keyword evidence="1" id="KW-0732">Signal</keyword>